<dbReference type="AlphaFoldDB" id="A0A7T8BD10"/>
<dbReference type="SMART" id="SM00014">
    <property type="entry name" value="acidPPc"/>
    <property type="match status" value="1"/>
</dbReference>
<name>A0A7T8BD10_9SPIR</name>
<dbReference type="KEGG" id="bhc:JFL75_07685"/>
<keyword evidence="1" id="KW-0472">Membrane</keyword>
<accession>A0A7T8BD10</accession>
<evidence type="ECO:0000256" key="1">
    <source>
        <dbReference type="SAM" id="Phobius"/>
    </source>
</evidence>
<dbReference type="EMBL" id="CP067089">
    <property type="protein sequence ID" value="QQO10788.1"/>
    <property type="molecule type" value="Genomic_DNA"/>
</dbReference>
<dbReference type="InterPro" id="IPR000326">
    <property type="entry name" value="PAP2/HPO"/>
</dbReference>
<reference evidence="3" key="1">
    <citation type="submission" date="2021-01" db="EMBL/GenBank/DDBJ databases">
        <title>Description of Breznakiella homolactica.</title>
        <authorList>
            <person name="Song Y."/>
            <person name="Brune A."/>
        </authorList>
    </citation>
    <scope>NUCLEOTIDE SEQUENCE</scope>
    <source>
        <strain evidence="3">RmG30</strain>
    </source>
</reference>
<feature type="transmembrane region" description="Helical" evidence="1">
    <location>
        <begin position="160"/>
        <end position="177"/>
    </location>
</feature>
<keyword evidence="1" id="KW-0812">Transmembrane</keyword>
<dbReference type="Gene3D" id="1.20.144.10">
    <property type="entry name" value="Phosphatidic acid phosphatase type 2/haloperoxidase"/>
    <property type="match status" value="1"/>
</dbReference>
<feature type="transmembrane region" description="Helical" evidence="1">
    <location>
        <begin position="55"/>
        <end position="78"/>
    </location>
</feature>
<feature type="transmembrane region" description="Helical" evidence="1">
    <location>
        <begin position="22"/>
        <end position="43"/>
    </location>
</feature>
<keyword evidence="1" id="KW-1133">Transmembrane helix</keyword>
<evidence type="ECO:0000259" key="2">
    <source>
        <dbReference type="SMART" id="SM00014"/>
    </source>
</evidence>
<dbReference type="Proteomes" id="UP000595917">
    <property type="component" value="Chromosome"/>
</dbReference>
<sequence>MRHLRRNHRLQLIRRIGLFTPLTWALAFIVSVLGTAALTAAARKTNRKKMAEYRQIALTGIVFIAGTFFTVQITKLFWGRGRFYDLDPVASEFTRWFTPRGITGNYSFPSAHSSGAAAMLFLTLLSRHPKYKGKEFIFFCISVIYTGIVAFSRIVNGAHFASDVLFGFLIALAWLELSKKIMKIKSQDLLIS</sequence>
<protein>
    <submittedName>
        <fullName evidence="3">Phosphatase PAP2 family protein</fullName>
    </submittedName>
</protein>
<organism evidence="3 4">
    <name type="scientific">Breznakiella homolactica</name>
    <dbReference type="NCBI Taxonomy" id="2798577"/>
    <lineage>
        <taxon>Bacteria</taxon>
        <taxon>Pseudomonadati</taxon>
        <taxon>Spirochaetota</taxon>
        <taxon>Spirochaetia</taxon>
        <taxon>Spirochaetales</taxon>
        <taxon>Breznakiellaceae</taxon>
        <taxon>Breznakiella</taxon>
    </lineage>
</organism>
<dbReference type="InterPro" id="IPR036938">
    <property type="entry name" value="PAP2/HPO_sf"/>
</dbReference>
<evidence type="ECO:0000313" key="4">
    <source>
        <dbReference type="Proteomes" id="UP000595917"/>
    </source>
</evidence>
<feature type="domain" description="Phosphatidic acid phosphatase type 2/haloperoxidase" evidence="2">
    <location>
        <begin position="56"/>
        <end position="179"/>
    </location>
</feature>
<dbReference type="PANTHER" id="PTHR14969:SF13">
    <property type="entry name" value="AT30094P"/>
    <property type="match status" value="1"/>
</dbReference>
<proteinExistence type="predicted"/>
<dbReference type="RefSeq" id="WP_215628093.1">
    <property type="nucleotide sequence ID" value="NZ_CP067089.2"/>
</dbReference>
<feature type="transmembrane region" description="Helical" evidence="1">
    <location>
        <begin position="136"/>
        <end position="154"/>
    </location>
</feature>
<dbReference type="PANTHER" id="PTHR14969">
    <property type="entry name" value="SPHINGOSINE-1-PHOSPHATE PHOSPHOHYDROLASE"/>
    <property type="match status" value="1"/>
</dbReference>
<dbReference type="SUPFAM" id="SSF48317">
    <property type="entry name" value="Acid phosphatase/Vanadium-dependent haloperoxidase"/>
    <property type="match status" value="1"/>
</dbReference>
<keyword evidence="4" id="KW-1185">Reference proteome</keyword>
<dbReference type="Pfam" id="PF01569">
    <property type="entry name" value="PAP2"/>
    <property type="match status" value="1"/>
</dbReference>
<evidence type="ECO:0000313" key="3">
    <source>
        <dbReference type="EMBL" id="QQO10788.1"/>
    </source>
</evidence>
<gene>
    <name evidence="3" type="ORF">JFL75_07685</name>
</gene>
<dbReference type="CDD" id="cd01610">
    <property type="entry name" value="PAP2_like"/>
    <property type="match status" value="1"/>
</dbReference>